<dbReference type="Gene3D" id="3.30.2310.20">
    <property type="entry name" value="RelE-like"/>
    <property type="match status" value="1"/>
</dbReference>
<name>A0ABT7VV87_9GAMM</name>
<dbReference type="InterPro" id="IPR007712">
    <property type="entry name" value="RelE/ParE_toxin"/>
</dbReference>
<protein>
    <submittedName>
        <fullName evidence="2">Type II toxin-antitoxin system RelE/ParE family toxin</fullName>
    </submittedName>
</protein>
<dbReference type="EMBL" id="JAUCGM010000654">
    <property type="protein sequence ID" value="MDM8563461.1"/>
    <property type="molecule type" value="Genomic_DNA"/>
</dbReference>
<dbReference type="Proteomes" id="UP001171945">
    <property type="component" value="Unassembled WGS sequence"/>
</dbReference>
<evidence type="ECO:0000313" key="2">
    <source>
        <dbReference type="EMBL" id="MDM8563461.1"/>
    </source>
</evidence>
<dbReference type="SUPFAM" id="SSF143011">
    <property type="entry name" value="RelE-like"/>
    <property type="match status" value="1"/>
</dbReference>
<dbReference type="InterPro" id="IPR035093">
    <property type="entry name" value="RelE/ParE_toxin_dom_sf"/>
</dbReference>
<accession>A0ABT7VV87</accession>
<dbReference type="InterPro" id="IPR052747">
    <property type="entry name" value="TA_system_RelE_toxin"/>
</dbReference>
<gene>
    <name evidence="2" type="ORF">QUF54_08925</name>
</gene>
<keyword evidence="3" id="KW-1185">Reference proteome</keyword>
<sequence length="119" mass="13552">MSVLNLMALTPASGNQKKFVTFNNHATLAKFDIMYTLIFVPLATKVLHKMPRNTATLIREKLDILAQDPYAPNPNVKKLKGRPGYRLRVGDWRVFYTLHETELEILVIKIAPRGGAYKK</sequence>
<proteinExistence type="predicted"/>
<evidence type="ECO:0000313" key="3">
    <source>
        <dbReference type="Proteomes" id="UP001171945"/>
    </source>
</evidence>
<dbReference type="PANTHER" id="PTHR38813:SF1">
    <property type="entry name" value="TOXIN RELE1-RELATED"/>
    <property type="match status" value="1"/>
</dbReference>
<reference evidence="2" key="1">
    <citation type="submission" date="2023-06" db="EMBL/GenBank/DDBJ databases">
        <title>Uncultivated large filamentous bacteria from sulfidic sediments reveal new species and different genomic features in energy metabolism and defense.</title>
        <authorList>
            <person name="Fonseca A."/>
        </authorList>
    </citation>
    <scope>NUCLEOTIDE SEQUENCE</scope>
    <source>
        <strain evidence="2">HSG4</strain>
    </source>
</reference>
<comment type="caution">
    <text evidence="2">The sequence shown here is derived from an EMBL/GenBank/DDBJ whole genome shotgun (WGS) entry which is preliminary data.</text>
</comment>
<organism evidence="2 3">
    <name type="scientific">Candidatus Marithioploca araucensis</name>
    <dbReference type="NCBI Taxonomy" id="70273"/>
    <lineage>
        <taxon>Bacteria</taxon>
        <taxon>Pseudomonadati</taxon>
        <taxon>Pseudomonadota</taxon>
        <taxon>Gammaproteobacteria</taxon>
        <taxon>Thiotrichales</taxon>
        <taxon>Thiotrichaceae</taxon>
        <taxon>Candidatus Marithioploca</taxon>
    </lineage>
</organism>
<keyword evidence="1" id="KW-1277">Toxin-antitoxin system</keyword>
<dbReference type="PANTHER" id="PTHR38813">
    <property type="match status" value="1"/>
</dbReference>
<dbReference type="Pfam" id="PF05016">
    <property type="entry name" value="ParE_toxin"/>
    <property type="match status" value="1"/>
</dbReference>
<evidence type="ECO:0000256" key="1">
    <source>
        <dbReference type="ARBA" id="ARBA00022649"/>
    </source>
</evidence>